<evidence type="ECO:0000313" key="1">
    <source>
        <dbReference type="EMBL" id="MES1920162.1"/>
    </source>
</evidence>
<protein>
    <submittedName>
        <fullName evidence="1">Uncharacterized protein</fullName>
    </submittedName>
</protein>
<dbReference type="EMBL" id="JBDODL010000535">
    <property type="protein sequence ID" value="MES1920162.1"/>
    <property type="molecule type" value="Genomic_DNA"/>
</dbReference>
<keyword evidence="2" id="KW-1185">Reference proteome</keyword>
<accession>A0ABV2AKH0</accession>
<dbReference type="Proteomes" id="UP001439008">
    <property type="component" value="Unassembled WGS sequence"/>
</dbReference>
<evidence type="ECO:0000313" key="2">
    <source>
        <dbReference type="Proteomes" id="UP001439008"/>
    </source>
</evidence>
<reference evidence="1 2" key="1">
    <citation type="journal article" date="2024" name="BMC Biol.">
        <title>Comparative genomics of Ascetosporea gives new insight into the evolutionary basis for animal parasitism in Rhizaria.</title>
        <authorList>
            <person name="Hiltunen Thoren M."/>
            <person name="Onut-Brannstrom I."/>
            <person name="Alfjorden A."/>
            <person name="Peckova H."/>
            <person name="Swords F."/>
            <person name="Hooper C."/>
            <person name="Holzer A.S."/>
            <person name="Bass D."/>
            <person name="Burki F."/>
        </authorList>
    </citation>
    <scope>NUCLEOTIDE SEQUENCE [LARGE SCALE GENOMIC DNA]</scope>
    <source>
        <strain evidence="1">20-A016</strain>
    </source>
</reference>
<organism evidence="1 2">
    <name type="scientific">Bonamia ostreae</name>
    <dbReference type="NCBI Taxonomy" id="126728"/>
    <lineage>
        <taxon>Eukaryota</taxon>
        <taxon>Sar</taxon>
        <taxon>Rhizaria</taxon>
        <taxon>Endomyxa</taxon>
        <taxon>Ascetosporea</taxon>
        <taxon>Haplosporida</taxon>
        <taxon>Bonamia</taxon>
    </lineage>
</organism>
<name>A0ABV2AKH0_9EUKA</name>
<proteinExistence type="predicted"/>
<gene>
    <name evidence="1" type="ORF">MHBO_001868</name>
</gene>
<sequence length="56" mass="6331">MGFVKFLQIEAGAGFQRDVEITALSEAITESQRSRYCHRCCVVFVIYFGRIDAGKL</sequence>
<comment type="caution">
    <text evidence="1">The sequence shown here is derived from an EMBL/GenBank/DDBJ whole genome shotgun (WGS) entry which is preliminary data.</text>
</comment>